<dbReference type="Proteomes" id="UP000729402">
    <property type="component" value="Unassembled WGS sequence"/>
</dbReference>
<keyword evidence="3" id="KW-1133">Transmembrane helix</keyword>
<proteinExistence type="predicted"/>
<dbReference type="GO" id="GO:0098542">
    <property type="term" value="P:defense response to other organism"/>
    <property type="evidence" value="ECO:0007669"/>
    <property type="project" value="InterPro"/>
</dbReference>
<organism evidence="6 7">
    <name type="scientific">Zizania palustris</name>
    <name type="common">Northern wild rice</name>
    <dbReference type="NCBI Taxonomy" id="103762"/>
    <lineage>
        <taxon>Eukaryota</taxon>
        <taxon>Viridiplantae</taxon>
        <taxon>Streptophyta</taxon>
        <taxon>Embryophyta</taxon>
        <taxon>Tracheophyta</taxon>
        <taxon>Spermatophyta</taxon>
        <taxon>Magnoliopsida</taxon>
        <taxon>Liliopsida</taxon>
        <taxon>Poales</taxon>
        <taxon>Poaceae</taxon>
        <taxon>BOP clade</taxon>
        <taxon>Oryzoideae</taxon>
        <taxon>Oryzeae</taxon>
        <taxon>Zizaniinae</taxon>
        <taxon>Zizania</taxon>
    </lineage>
</organism>
<dbReference type="AlphaFoldDB" id="A0A8J5W9B1"/>
<evidence type="ECO:0000256" key="2">
    <source>
        <dbReference type="ARBA" id="ARBA00022692"/>
    </source>
</evidence>
<keyword evidence="4" id="KW-0472">Membrane</keyword>
<dbReference type="InterPro" id="IPR004864">
    <property type="entry name" value="LEA_2"/>
</dbReference>
<comment type="caution">
    <text evidence="6">The sequence shown here is derived from an EMBL/GenBank/DDBJ whole genome shotgun (WGS) entry which is preliminary data.</text>
</comment>
<comment type="subcellular location">
    <subcellularLocation>
        <location evidence="1">Membrane</location>
        <topology evidence="1">Single-pass membrane protein</topology>
    </subcellularLocation>
</comment>
<dbReference type="GO" id="GO:0016020">
    <property type="term" value="C:membrane"/>
    <property type="evidence" value="ECO:0007669"/>
    <property type="project" value="UniProtKB-SubCell"/>
</dbReference>
<sequence length="216" mass="22057">MKPTMQPRAMVTAAASSSGPLFKHHGAVSRRRLSACVVVSIAALLLVAAAVMAAAALPPRPGADATVSALRLTSLSVSPGGSLNATLEAVLEIHNPSPVAAFVHAAGRAEVYYRGALAADADVPPGRVAARGSESLVVQLTVLADRLAGHAAQLYDDVVVGGAGDVPLTVRTTVPGTVTVLGFLKRHVVVLTVCDVALSARRAGIQSSSCRIRTKF</sequence>
<dbReference type="PANTHER" id="PTHR31234:SF65">
    <property type="entry name" value="LATE EMBRYOGENESIS ABUNDANT PROTEIN, LEA_2 SUBGROUP"/>
    <property type="match status" value="1"/>
</dbReference>
<dbReference type="EMBL" id="JAAALK010000082">
    <property type="protein sequence ID" value="KAG8085141.1"/>
    <property type="molecule type" value="Genomic_DNA"/>
</dbReference>
<keyword evidence="7" id="KW-1185">Reference proteome</keyword>
<dbReference type="PANTHER" id="PTHR31234">
    <property type="entry name" value="LATE EMBRYOGENESIS ABUNDANT (LEA) HYDROXYPROLINE-RICH GLYCOPROTEIN FAMILY"/>
    <property type="match status" value="1"/>
</dbReference>
<keyword evidence="2" id="KW-0812">Transmembrane</keyword>
<reference evidence="6" key="2">
    <citation type="submission" date="2021-02" db="EMBL/GenBank/DDBJ databases">
        <authorList>
            <person name="Kimball J.A."/>
            <person name="Haas M.W."/>
            <person name="Macchietto M."/>
            <person name="Kono T."/>
            <person name="Duquette J."/>
            <person name="Shao M."/>
        </authorList>
    </citation>
    <scope>NUCLEOTIDE SEQUENCE</scope>
    <source>
        <tissue evidence="6">Fresh leaf tissue</tissue>
    </source>
</reference>
<evidence type="ECO:0000259" key="5">
    <source>
        <dbReference type="Pfam" id="PF03168"/>
    </source>
</evidence>
<evidence type="ECO:0000256" key="4">
    <source>
        <dbReference type="ARBA" id="ARBA00023136"/>
    </source>
</evidence>
<dbReference type="Pfam" id="PF03168">
    <property type="entry name" value="LEA_2"/>
    <property type="match status" value="1"/>
</dbReference>
<gene>
    <name evidence="6" type="ORF">GUJ93_ZPchr0010g8628</name>
</gene>
<evidence type="ECO:0000313" key="7">
    <source>
        <dbReference type="Proteomes" id="UP000729402"/>
    </source>
</evidence>
<evidence type="ECO:0000256" key="1">
    <source>
        <dbReference type="ARBA" id="ARBA00004167"/>
    </source>
</evidence>
<dbReference type="InterPro" id="IPR044839">
    <property type="entry name" value="NDR1-like"/>
</dbReference>
<protein>
    <recommendedName>
        <fullName evidence="5">Late embryogenesis abundant protein LEA-2 subgroup domain-containing protein</fullName>
    </recommendedName>
</protein>
<dbReference type="OrthoDB" id="1929523at2759"/>
<feature type="domain" description="Late embryogenesis abundant protein LEA-2 subgroup" evidence="5">
    <location>
        <begin position="91"/>
        <end position="183"/>
    </location>
</feature>
<accession>A0A8J5W9B1</accession>
<reference evidence="6" key="1">
    <citation type="journal article" date="2021" name="bioRxiv">
        <title>Whole Genome Assembly and Annotation of Northern Wild Rice, Zizania palustris L., Supports a Whole Genome Duplication in the Zizania Genus.</title>
        <authorList>
            <person name="Haas M."/>
            <person name="Kono T."/>
            <person name="Macchietto M."/>
            <person name="Millas R."/>
            <person name="McGilp L."/>
            <person name="Shao M."/>
            <person name="Duquette J."/>
            <person name="Hirsch C.N."/>
            <person name="Kimball J."/>
        </authorList>
    </citation>
    <scope>NUCLEOTIDE SEQUENCE</scope>
    <source>
        <tissue evidence="6">Fresh leaf tissue</tissue>
    </source>
</reference>
<name>A0A8J5W9B1_ZIZPA</name>
<evidence type="ECO:0000313" key="6">
    <source>
        <dbReference type="EMBL" id="KAG8085141.1"/>
    </source>
</evidence>
<evidence type="ECO:0000256" key="3">
    <source>
        <dbReference type="ARBA" id="ARBA00022989"/>
    </source>
</evidence>